<reference evidence="3 5" key="2">
    <citation type="journal article" date="2015" name="Genome Announc.">
        <title>Expanding the biotechnology potential of lactobacilli through comparative genomics of 213 strains and associated genera.</title>
        <authorList>
            <person name="Sun Z."/>
            <person name="Harris H.M."/>
            <person name="McCann A."/>
            <person name="Guo C."/>
            <person name="Argimon S."/>
            <person name="Zhang W."/>
            <person name="Yang X."/>
            <person name="Jeffery I.B."/>
            <person name="Cooney J.C."/>
            <person name="Kagawa T.F."/>
            <person name="Liu W."/>
            <person name="Song Y."/>
            <person name="Salvetti E."/>
            <person name="Wrobel A."/>
            <person name="Rasinkangas P."/>
            <person name="Parkhill J."/>
            <person name="Rea M.C."/>
            <person name="O'Sullivan O."/>
            <person name="Ritari J."/>
            <person name="Douillard F.P."/>
            <person name="Paul Ross R."/>
            <person name="Yang R."/>
            <person name="Briner A.E."/>
            <person name="Felis G.E."/>
            <person name="de Vos W.M."/>
            <person name="Barrangou R."/>
            <person name="Klaenhammer T.R."/>
            <person name="Caufield P.W."/>
            <person name="Cui Y."/>
            <person name="Zhang H."/>
            <person name="O'Toole P.W."/>
        </authorList>
    </citation>
    <scope>NUCLEOTIDE SEQUENCE [LARGE SCALE GENOMIC DNA]</scope>
    <source>
        <strain evidence="3 5">DSM 23908</strain>
    </source>
</reference>
<gene>
    <name evidence="2" type="ORF">BN52_04060</name>
    <name evidence="3" type="ORF">FC38_GL000174</name>
</gene>
<protein>
    <submittedName>
        <fullName evidence="2 3">Competence protein</fullName>
    </submittedName>
</protein>
<dbReference type="PATRIC" id="fig|1423751.3.peg.177"/>
<feature type="domain" description="Competence protein CoiA nuclease-like" evidence="1">
    <location>
        <begin position="64"/>
        <end position="158"/>
    </location>
</feature>
<reference evidence="2 4" key="1">
    <citation type="submission" date="2012-06" db="EMBL/GenBank/DDBJ databases">
        <title>Draft genome sequence of Lactobacillus gigeriorum CRBIP 24.85T, isolated from chicken crop.</title>
        <authorList>
            <person name="Cousin S."/>
            <person name="Ma L."/>
            <person name="Creno S."/>
            <person name="Clermont D."/>
            <person name="Loux V."/>
            <person name="Bizet C."/>
            <person name="Bouchier C."/>
        </authorList>
    </citation>
    <scope>NUCLEOTIDE SEQUENCE [LARGE SCALE GENOMIC DNA]</scope>
    <source>
        <strain evidence="4">CRBIP 24.85T</strain>
        <strain evidence="2">Type strain: CRBIP 24.85</strain>
    </source>
</reference>
<keyword evidence="5" id="KW-1185">Reference proteome</keyword>
<comment type="caution">
    <text evidence="2">The sequence shown here is derived from an EMBL/GenBank/DDBJ whole genome shotgun (WGS) entry which is preliminary data.</text>
</comment>
<dbReference type="STRING" id="1423751.FC38_GL000174"/>
<dbReference type="EMBL" id="AYZO01000001">
    <property type="protein sequence ID" value="KRN14880.1"/>
    <property type="molecule type" value="Genomic_DNA"/>
</dbReference>
<dbReference type="Pfam" id="PF06054">
    <property type="entry name" value="CoiA_nuc"/>
    <property type="match status" value="1"/>
</dbReference>
<dbReference type="Proteomes" id="UP000051521">
    <property type="component" value="Unassembled WGS sequence"/>
</dbReference>
<dbReference type="EMBL" id="CAKC01000061">
    <property type="protein sequence ID" value="CCI87344.1"/>
    <property type="molecule type" value="Genomic_DNA"/>
</dbReference>
<dbReference type="RefSeq" id="WP_008473541.1">
    <property type="nucleotide sequence ID" value="NZ_AYZO01000001.1"/>
</dbReference>
<organism evidence="2 4">
    <name type="scientific">Lactobacillus gigeriorum DSM 23908 = CRBIP 24.85</name>
    <dbReference type="NCBI Taxonomy" id="1423751"/>
    <lineage>
        <taxon>Bacteria</taxon>
        <taxon>Bacillati</taxon>
        <taxon>Bacillota</taxon>
        <taxon>Bacilli</taxon>
        <taxon>Lactobacillales</taxon>
        <taxon>Lactobacillaceae</taxon>
        <taxon>Lactobacillus</taxon>
    </lineage>
</organism>
<name>I7KPH0_9LACO</name>
<evidence type="ECO:0000313" key="3">
    <source>
        <dbReference type="EMBL" id="KRN14880.1"/>
    </source>
</evidence>
<evidence type="ECO:0000259" key="1">
    <source>
        <dbReference type="Pfam" id="PF06054"/>
    </source>
</evidence>
<evidence type="ECO:0000313" key="5">
    <source>
        <dbReference type="Proteomes" id="UP000051521"/>
    </source>
</evidence>
<accession>I7KPH0</accession>
<proteinExistence type="predicted"/>
<dbReference type="InterPro" id="IPR010330">
    <property type="entry name" value="CoiA_nuc"/>
</dbReference>
<sequence length="286" mass="33802">MYAAILNQKLVTAVGEAAEIYRQEKVLNGVDYRCPHCHKRVILVISQHKLPFFKHFRHHVSLGEKEEHHLSKMMLKSAFTAIGFDAQVEVPLLDGQLRSDVLVSPKLALEVQCAPLSRSEFIHRHNLYRQIGITDLWIVGKRHYLEKQLKSTQLIFFRENIRWRHYYLEVDPNLGIIRLKYNVCQAPISRKLKYQIRSFPLDERGVAEFWSYRPQLRSLNFDRESERKYLERQIKQKSNIGARLAEKLYLARLSIDDLPEVIFSKSRHPGEKDNLSRYLEQRKTSH</sequence>
<evidence type="ECO:0000313" key="2">
    <source>
        <dbReference type="EMBL" id="CCI87344.1"/>
    </source>
</evidence>
<dbReference type="OrthoDB" id="3784230at2"/>
<dbReference type="Proteomes" id="UP000009326">
    <property type="component" value="Unassembled WGS sequence"/>
</dbReference>
<dbReference type="AlphaFoldDB" id="I7KPH0"/>
<evidence type="ECO:0000313" key="4">
    <source>
        <dbReference type="Proteomes" id="UP000009326"/>
    </source>
</evidence>